<dbReference type="Proteomes" id="UP001283361">
    <property type="component" value="Unassembled WGS sequence"/>
</dbReference>
<name>A0AAE1A7C2_9GAST</name>
<evidence type="ECO:0000313" key="3">
    <source>
        <dbReference type="Proteomes" id="UP001283361"/>
    </source>
</evidence>
<evidence type="ECO:0000256" key="1">
    <source>
        <dbReference type="SAM" id="MobiDB-lite"/>
    </source>
</evidence>
<proteinExistence type="predicted"/>
<protein>
    <submittedName>
        <fullName evidence="2">Uncharacterized protein</fullName>
    </submittedName>
</protein>
<organism evidence="2 3">
    <name type="scientific">Elysia crispata</name>
    <name type="common">lettuce slug</name>
    <dbReference type="NCBI Taxonomy" id="231223"/>
    <lineage>
        <taxon>Eukaryota</taxon>
        <taxon>Metazoa</taxon>
        <taxon>Spiralia</taxon>
        <taxon>Lophotrochozoa</taxon>
        <taxon>Mollusca</taxon>
        <taxon>Gastropoda</taxon>
        <taxon>Heterobranchia</taxon>
        <taxon>Euthyneura</taxon>
        <taxon>Panpulmonata</taxon>
        <taxon>Sacoglossa</taxon>
        <taxon>Placobranchoidea</taxon>
        <taxon>Plakobranchidae</taxon>
        <taxon>Elysia</taxon>
    </lineage>
</organism>
<dbReference type="EMBL" id="JAWDGP010002623">
    <property type="protein sequence ID" value="KAK3781557.1"/>
    <property type="molecule type" value="Genomic_DNA"/>
</dbReference>
<gene>
    <name evidence="2" type="ORF">RRG08_054896</name>
</gene>
<accession>A0AAE1A7C2</accession>
<keyword evidence="3" id="KW-1185">Reference proteome</keyword>
<evidence type="ECO:0000313" key="2">
    <source>
        <dbReference type="EMBL" id="KAK3781557.1"/>
    </source>
</evidence>
<dbReference type="AlphaFoldDB" id="A0AAE1A7C2"/>
<reference evidence="2" key="1">
    <citation type="journal article" date="2023" name="G3 (Bethesda)">
        <title>A reference genome for the long-term kleptoplast-retaining sea slug Elysia crispata morphotype clarki.</title>
        <authorList>
            <person name="Eastman K.E."/>
            <person name="Pendleton A.L."/>
            <person name="Shaikh M.A."/>
            <person name="Suttiyut T."/>
            <person name="Ogas R."/>
            <person name="Tomko P."/>
            <person name="Gavelis G."/>
            <person name="Widhalm J.R."/>
            <person name="Wisecaver J.H."/>
        </authorList>
    </citation>
    <scope>NUCLEOTIDE SEQUENCE</scope>
    <source>
        <strain evidence="2">ECLA1</strain>
    </source>
</reference>
<comment type="caution">
    <text evidence="2">The sequence shown here is derived from an EMBL/GenBank/DDBJ whole genome shotgun (WGS) entry which is preliminary data.</text>
</comment>
<sequence>MEHISRRQYCCHDKCGVVKSQLSPHMRANLSNPVDIMTSWATLDQNNDRVNSVATEPLSPECIRPAYTRRQPGIITAALTHRNNRPASRPVSTSPPSRGRKDRATSSHIEPHRNGLIESECIITNGRGVVDIRIVSARSSLLGFETPSIGLVAGGRLAYHGVRLAERDGGTTPPALAFVVGRRVTAR</sequence>
<feature type="region of interest" description="Disordered" evidence="1">
    <location>
        <begin position="79"/>
        <end position="108"/>
    </location>
</feature>